<evidence type="ECO:0000256" key="3">
    <source>
        <dbReference type="ARBA" id="ARBA00022490"/>
    </source>
</evidence>
<reference evidence="12" key="1">
    <citation type="journal article" name="DNA Res.">
        <title>The physiological potential of anammox bacteria as revealed by their core genome structure.</title>
        <authorList>
            <person name="Okubo T."/>
            <person name="Toyoda A."/>
            <person name="Fukuhara K."/>
            <person name="Uchiyama I."/>
            <person name="Harigaya Y."/>
            <person name="Kuroiwa M."/>
            <person name="Suzuki T."/>
            <person name="Murakami Y."/>
            <person name="Suwa Y."/>
            <person name="Takami H."/>
        </authorList>
    </citation>
    <scope>NUCLEOTIDE SEQUENCE</scope>
    <source>
        <strain evidence="12">317325-2</strain>
    </source>
</reference>
<evidence type="ECO:0000259" key="11">
    <source>
        <dbReference type="Pfam" id="PF05746"/>
    </source>
</evidence>
<dbReference type="Pfam" id="PF02092">
    <property type="entry name" value="tRNA_synt_2f"/>
    <property type="match status" value="1"/>
</dbReference>
<dbReference type="InterPro" id="IPR015944">
    <property type="entry name" value="Gly-tRNA-synth_bsu"/>
</dbReference>
<evidence type="ECO:0000313" key="12">
    <source>
        <dbReference type="EMBL" id="BBO23487.1"/>
    </source>
</evidence>
<comment type="catalytic activity">
    <reaction evidence="9 10">
        <text>tRNA(Gly) + glycine + ATP = glycyl-tRNA(Gly) + AMP + diphosphate</text>
        <dbReference type="Rhea" id="RHEA:16013"/>
        <dbReference type="Rhea" id="RHEA-COMP:9664"/>
        <dbReference type="Rhea" id="RHEA-COMP:9683"/>
        <dbReference type="ChEBI" id="CHEBI:30616"/>
        <dbReference type="ChEBI" id="CHEBI:33019"/>
        <dbReference type="ChEBI" id="CHEBI:57305"/>
        <dbReference type="ChEBI" id="CHEBI:78442"/>
        <dbReference type="ChEBI" id="CHEBI:78522"/>
        <dbReference type="ChEBI" id="CHEBI:456215"/>
        <dbReference type="EC" id="6.1.1.14"/>
    </reaction>
</comment>
<dbReference type="PANTHER" id="PTHR30075:SF2">
    <property type="entry name" value="GLYCINE--TRNA LIGASE, CHLOROPLASTIC_MITOCHONDRIAL 2"/>
    <property type="match status" value="1"/>
</dbReference>
<organism evidence="12 13">
    <name type="scientific">Candidatus Nitrosymbiomonas proteolyticus</name>
    <dbReference type="NCBI Taxonomy" id="2608984"/>
    <lineage>
        <taxon>Bacteria</taxon>
        <taxon>Bacillati</taxon>
        <taxon>Armatimonadota</taxon>
        <taxon>Armatimonadota incertae sedis</taxon>
        <taxon>Candidatus Nitrosymbiomonas</taxon>
    </lineage>
</organism>
<dbReference type="InterPro" id="IPR006194">
    <property type="entry name" value="Gly-tRNA-synth_heterodimer"/>
</dbReference>
<gene>
    <name evidence="10" type="primary">glyS</name>
    <name evidence="12" type="ORF">NPRO_10820</name>
</gene>
<dbReference type="GO" id="GO:0006420">
    <property type="term" value="P:arginyl-tRNA aminoacylation"/>
    <property type="evidence" value="ECO:0007669"/>
    <property type="project" value="InterPro"/>
</dbReference>
<evidence type="ECO:0000256" key="8">
    <source>
        <dbReference type="ARBA" id="ARBA00023146"/>
    </source>
</evidence>
<keyword evidence="7 10" id="KW-0648">Protein biosynthesis</keyword>
<dbReference type="PROSITE" id="PS50861">
    <property type="entry name" value="AA_TRNA_LIGASE_II_GLYAB"/>
    <property type="match status" value="1"/>
</dbReference>
<evidence type="ECO:0000256" key="2">
    <source>
        <dbReference type="ARBA" id="ARBA00008226"/>
    </source>
</evidence>
<dbReference type="GO" id="GO:0005524">
    <property type="term" value="F:ATP binding"/>
    <property type="evidence" value="ECO:0007669"/>
    <property type="project" value="UniProtKB-UniRule"/>
</dbReference>
<dbReference type="EMBL" id="AP021858">
    <property type="protein sequence ID" value="BBO23487.1"/>
    <property type="molecule type" value="Genomic_DNA"/>
</dbReference>
<dbReference type="EC" id="6.1.1.14" evidence="10"/>
<evidence type="ECO:0000256" key="10">
    <source>
        <dbReference type="HAMAP-Rule" id="MF_00255"/>
    </source>
</evidence>
<dbReference type="PANTHER" id="PTHR30075">
    <property type="entry name" value="GLYCYL-TRNA SYNTHETASE"/>
    <property type="match status" value="1"/>
</dbReference>
<proteinExistence type="inferred from homology"/>
<dbReference type="InterPro" id="IPR008909">
    <property type="entry name" value="DALR_anticod-bd"/>
</dbReference>
<evidence type="ECO:0000256" key="1">
    <source>
        <dbReference type="ARBA" id="ARBA00004496"/>
    </source>
</evidence>
<protein>
    <recommendedName>
        <fullName evidence="10">Glycine--tRNA ligase beta subunit</fullName>
        <ecNumber evidence="10">6.1.1.14</ecNumber>
    </recommendedName>
    <alternativeName>
        <fullName evidence="10">Glycyl-tRNA synthetase beta subunit</fullName>
        <shortName evidence="10">GlyRS</shortName>
    </alternativeName>
</protein>
<dbReference type="AlphaFoldDB" id="A0A809S490"/>
<keyword evidence="4 10" id="KW-0436">Ligase</keyword>
<comment type="subunit">
    <text evidence="10">Tetramer of two alpha and two beta subunits.</text>
</comment>
<evidence type="ECO:0000256" key="7">
    <source>
        <dbReference type="ARBA" id="ARBA00022917"/>
    </source>
</evidence>
<comment type="subcellular location">
    <subcellularLocation>
        <location evidence="1 10">Cytoplasm</location>
    </subcellularLocation>
</comment>
<comment type="similarity">
    <text evidence="2 10">Belongs to the class-II aminoacyl-tRNA synthetase family.</text>
</comment>
<accession>A0A809S490</accession>
<evidence type="ECO:0000313" key="13">
    <source>
        <dbReference type="Proteomes" id="UP000662873"/>
    </source>
</evidence>
<dbReference type="SUPFAM" id="SSF109604">
    <property type="entry name" value="HD-domain/PDEase-like"/>
    <property type="match status" value="1"/>
</dbReference>
<dbReference type="GO" id="GO:0004820">
    <property type="term" value="F:glycine-tRNA ligase activity"/>
    <property type="evidence" value="ECO:0007669"/>
    <property type="project" value="UniProtKB-UniRule"/>
</dbReference>
<name>A0A809S490_9BACT</name>
<dbReference type="Proteomes" id="UP000662873">
    <property type="component" value="Chromosome"/>
</dbReference>
<dbReference type="PRINTS" id="PR01045">
    <property type="entry name" value="TRNASYNTHGB"/>
</dbReference>
<feature type="domain" description="DALR anticodon binding" evidence="11">
    <location>
        <begin position="580"/>
        <end position="685"/>
    </location>
</feature>
<keyword evidence="3 10" id="KW-0963">Cytoplasm</keyword>
<keyword evidence="6 10" id="KW-0067">ATP-binding</keyword>
<evidence type="ECO:0000256" key="9">
    <source>
        <dbReference type="ARBA" id="ARBA00047937"/>
    </source>
</evidence>
<dbReference type="HAMAP" id="MF_00255">
    <property type="entry name" value="Gly_tRNA_synth_beta"/>
    <property type="match status" value="1"/>
</dbReference>
<dbReference type="GO" id="GO:0004814">
    <property type="term" value="F:arginine-tRNA ligase activity"/>
    <property type="evidence" value="ECO:0007669"/>
    <property type="project" value="InterPro"/>
</dbReference>
<evidence type="ECO:0000256" key="4">
    <source>
        <dbReference type="ARBA" id="ARBA00022598"/>
    </source>
</evidence>
<evidence type="ECO:0000256" key="5">
    <source>
        <dbReference type="ARBA" id="ARBA00022741"/>
    </source>
</evidence>
<evidence type="ECO:0000256" key="6">
    <source>
        <dbReference type="ARBA" id="ARBA00022840"/>
    </source>
</evidence>
<dbReference type="GO" id="GO:0006426">
    <property type="term" value="P:glycyl-tRNA aminoacylation"/>
    <property type="evidence" value="ECO:0007669"/>
    <property type="project" value="UniProtKB-UniRule"/>
</dbReference>
<dbReference type="NCBIfam" id="TIGR00211">
    <property type="entry name" value="glyS"/>
    <property type="match status" value="1"/>
</dbReference>
<dbReference type="Pfam" id="PF05746">
    <property type="entry name" value="DALR_1"/>
    <property type="match status" value="1"/>
</dbReference>
<keyword evidence="5 10" id="KW-0547">Nucleotide-binding</keyword>
<sequence>MPELFVELGCEELPPSFVRKAANDLSQQIQQKLEAERIGFVAGSGPFGTPRRLIVHLAEVDAQQPDLKKRVRGPSEAAAFGPEGSPLPALQGFCRSAGVDPSEVEVEGGYVWAAKVEPGKPTLEVLRELLPAAIRSLSFEKSTRWSKGRLKFARPIRWVVAVLGGQTVEFELESVRSGRASRGHRFLASGSFEVASFDDLMTGLRDRFVEPDPAQRERMIREGSLDASSGMAVLTDALVDENVMLTEWPIPTLGGFDEGYLALPEPVLITAMAKHERMFPVRSPSGELLPQFVFVRNSGEESVVSEGARWVLSARFNDAKFFFEEDRARTLEEFRETTAGILLHEKLGSILDRSNRIGKLAEFLARTSGQSDEVVGAAAEAGRLCKADLSTGLVSELASLQGIVGGIYARRDGLPEAVAAGIEGHYDLGRALEAAVKGEPVALLVLIADQLDKLFGYLSVGLAPSGSSDPYGLRRAAGQLIEAAWNWAPGRPLYSLETLYFAGQNFESQGIDFDEGATIESLTKLFFARYEALLPDAQTSHLEAAAGSPLLDALCPRHVRLKLQVIGDLIGDREFVFTATRPINIFASALEKGLVQVDDSNSAGRIECLESETGERLCEAERSAHEAIVGAVEAEDAAAAVRSLRALQAPINEFFETTLVMAEDPQVRAARLMLAGRVARTLRLGAGDLSKVVVEGGAD</sequence>
<dbReference type="KEGG" id="npy:NPRO_10820"/>
<keyword evidence="8 10" id="KW-0030">Aminoacyl-tRNA synthetase</keyword>
<dbReference type="GO" id="GO:0005829">
    <property type="term" value="C:cytosol"/>
    <property type="evidence" value="ECO:0007669"/>
    <property type="project" value="TreeGrafter"/>
</dbReference>